<dbReference type="EMBL" id="LKCN02000007">
    <property type="protein sequence ID" value="RCI12265.1"/>
    <property type="molecule type" value="Genomic_DNA"/>
</dbReference>
<sequence>MAPLILHNVPDDECYVGEDGVKRPYAIYFNQHEGGHTSGSIRTRRTMNETGSFGKSTRRSRSRTGTPGGVRARENPTLAAADRIFGDWVSNQAAAAAAAQQAQLAQQAQQAQQQQQQQQQPLQQQPTTASTQEDSLPQRRVGNGGETSSPKTPVEMILRGYRSTAQQYAAIAHYEALAGPILEDYPRDPPATQRRWQSALRDPALTQRCRTRRTRLLGPEERALVNRADGGAHWIKVTFESADAANAAAVASPQPILGHLVFAEPYRGLPPARDEACLDVVVVVNDGYRERRLQSSTAVNASRASSQTVDTTTLTPSSVTITEPLPPAPSTPRADNDMFCRRIPSARRAHLLPAEQALLPQPSAVQRFVSSVPFVRWFSGSMIGNEVPRTEAGDFDWARASLYWKCIWWLDSTFGLFGGDVSSVDKDE</sequence>
<dbReference type="Gene3D" id="3.30.70.330">
    <property type="match status" value="1"/>
</dbReference>
<reference evidence="2 3" key="1">
    <citation type="journal article" date="2015" name="BMC Genomics">
        <title>Insights from the genome of Ophiocordyceps polyrhachis-furcata to pathogenicity and host specificity in insect fungi.</title>
        <authorList>
            <person name="Wichadakul D."/>
            <person name="Kobmoo N."/>
            <person name="Ingsriswang S."/>
            <person name="Tangphatsornruang S."/>
            <person name="Chantasingh D."/>
            <person name="Luangsa-ard J.J."/>
            <person name="Eurwilaichitr L."/>
        </authorList>
    </citation>
    <scope>NUCLEOTIDE SEQUENCE [LARGE SCALE GENOMIC DNA]</scope>
    <source>
        <strain evidence="2 3">BCC 54312</strain>
    </source>
</reference>
<proteinExistence type="predicted"/>
<feature type="region of interest" description="Disordered" evidence="1">
    <location>
        <begin position="32"/>
        <end position="77"/>
    </location>
</feature>
<name>A0A367LCX4_9HYPO</name>
<evidence type="ECO:0000313" key="3">
    <source>
        <dbReference type="Proteomes" id="UP000253664"/>
    </source>
</evidence>
<keyword evidence="3" id="KW-1185">Reference proteome</keyword>
<feature type="compositionally biased region" description="Low complexity" evidence="1">
    <location>
        <begin position="115"/>
        <end position="126"/>
    </location>
</feature>
<comment type="caution">
    <text evidence="2">The sequence shown here is derived from an EMBL/GenBank/DDBJ whole genome shotgun (WGS) entry which is preliminary data.</text>
</comment>
<feature type="region of interest" description="Disordered" evidence="1">
    <location>
        <begin position="298"/>
        <end position="335"/>
    </location>
</feature>
<organism evidence="2 3">
    <name type="scientific">Ophiocordyceps polyrhachis-furcata BCC 54312</name>
    <dbReference type="NCBI Taxonomy" id="1330021"/>
    <lineage>
        <taxon>Eukaryota</taxon>
        <taxon>Fungi</taxon>
        <taxon>Dikarya</taxon>
        <taxon>Ascomycota</taxon>
        <taxon>Pezizomycotina</taxon>
        <taxon>Sordariomycetes</taxon>
        <taxon>Hypocreomycetidae</taxon>
        <taxon>Hypocreales</taxon>
        <taxon>Ophiocordycipitaceae</taxon>
        <taxon>Ophiocordyceps</taxon>
    </lineage>
</organism>
<dbReference type="STRING" id="1330021.A0A367LCX4"/>
<protein>
    <recommendedName>
        <fullName evidence="4">Nucleoporin NUP53</fullName>
    </recommendedName>
</protein>
<dbReference type="AlphaFoldDB" id="A0A367LCX4"/>
<gene>
    <name evidence="2" type="ORF">L249_0743</name>
</gene>
<accession>A0A367LCX4</accession>
<evidence type="ECO:0000313" key="2">
    <source>
        <dbReference type="EMBL" id="RCI12265.1"/>
    </source>
</evidence>
<evidence type="ECO:0000256" key="1">
    <source>
        <dbReference type="SAM" id="MobiDB-lite"/>
    </source>
</evidence>
<feature type="compositionally biased region" description="Low complexity" evidence="1">
    <location>
        <begin position="305"/>
        <end position="322"/>
    </location>
</feature>
<dbReference type="Proteomes" id="UP000253664">
    <property type="component" value="Unassembled WGS sequence"/>
</dbReference>
<dbReference type="OrthoDB" id="8033832at2759"/>
<dbReference type="InterPro" id="IPR012677">
    <property type="entry name" value="Nucleotide-bd_a/b_plait_sf"/>
</dbReference>
<feature type="region of interest" description="Disordered" evidence="1">
    <location>
        <begin position="115"/>
        <end position="154"/>
    </location>
</feature>
<evidence type="ECO:0008006" key="4">
    <source>
        <dbReference type="Google" id="ProtNLM"/>
    </source>
</evidence>